<dbReference type="PROSITE" id="PS00687">
    <property type="entry name" value="ALDEHYDE_DEHYDR_GLU"/>
    <property type="match status" value="1"/>
</dbReference>
<evidence type="ECO:0000256" key="3">
    <source>
        <dbReference type="RuleBase" id="RU003345"/>
    </source>
</evidence>
<feature type="domain" description="Aldehyde dehydrogenase" evidence="4">
    <location>
        <begin position="36"/>
        <end position="493"/>
    </location>
</feature>
<dbReference type="EMBL" id="QHLZ01000002">
    <property type="protein sequence ID" value="PXA66686.1"/>
    <property type="molecule type" value="Genomic_DNA"/>
</dbReference>
<dbReference type="OrthoDB" id="6882680at2"/>
<keyword evidence="2 3" id="KW-0560">Oxidoreductase</keyword>
<dbReference type="Proteomes" id="UP000246303">
    <property type="component" value="Unassembled WGS sequence"/>
</dbReference>
<keyword evidence="6" id="KW-1185">Reference proteome</keyword>
<accession>A0A2V3DUB0</accession>
<dbReference type="SUPFAM" id="SSF53720">
    <property type="entry name" value="ALDH-like"/>
    <property type="match status" value="1"/>
</dbReference>
<proteinExistence type="inferred from homology"/>
<dbReference type="FunFam" id="3.40.309.10:FF:000009">
    <property type="entry name" value="Aldehyde dehydrogenase A"/>
    <property type="match status" value="1"/>
</dbReference>
<sequence>MGIATEEQRPAIVLPEVTLPEVTLRIGSTTRSTGAGTYHHINPATGVPDAVVPLAGAADVDEAVQSAHEAFAVWKATPAGTRARALLTLARLVEEHTAEFAALATADNGTPQATAAAMVGAAAEWIRYYGGWADKLPLGRVTSVAGAGGSFGHTLRQPYGVIGVVITWNAPLMSLAMKVPAALAAGNTVVVKPSELTPFSAMLFADLVREAGIPDGVFNVLTGGAEAGAALVSHPLVKKVTFTGGPDTARKITAACAQTFKPVVLELGGKSANLVFADADLDAAALHAAFMAFGIMTGQACALPTRLLVQDSIHDEFVAKVAAIAGSFKVGSPLELDTICGPVINQGAIDRIEAMVAQARNDGARILTGGTRLGGELADGYYYPPTVVADVDRDSELARQEVFGPVLAVMRFSDEADAVALANSTDYGLSGYVWTSDAKCAMRVVEQLETGEVVVNGAPNAVAERPFGGIGHSGTGNEGGLEGLEEFFWTKSVAYGTN</sequence>
<protein>
    <submittedName>
        <fullName evidence="5">Aldehyde dehydrogenase</fullName>
    </submittedName>
</protein>
<dbReference type="InterPro" id="IPR016161">
    <property type="entry name" value="Ald_DH/histidinol_DH"/>
</dbReference>
<dbReference type="RefSeq" id="WP_110105000.1">
    <property type="nucleotide sequence ID" value="NZ_JACBZZ010000001.1"/>
</dbReference>
<dbReference type="InterPro" id="IPR016162">
    <property type="entry name" value="Ald_DH_N"/>
</dbReference>
<evidence type="ECO:0000256" key="2">
    <source>
        <dbReference type="ARBA" id="ARBA00023002"/>
    </source>
</evidence>
<name>A0A2V3DUB0_9MICC</name>
<dbReference type="PANTHER" id="PTHR11699">
    <property type="entry name" value="ALDEHYDE DEHYDROGENASE-RELATED"/>
    <property type="match status" value="1"/>
</dbReference>
<dbReference type="AlphaFoldDB" id="A0A2V3DUB0"/>
<dbReference type="InterPro" id="IPR015590">
    <property type="entry name" value="Aldehyde_DH_dom"/>
</dbReference>
<evidence type="ECO:0000256" key="1">
    <source>
        <dbReference type="ARBA" id="ARBA00009986"/>
    </source>
</evidence>
<dbReference type="InterPro" id="IPR029510">
    <property type="entry name" value="Ald_DH_CS_GLU"/>
</dbReference>
<dbReference type="GO" id="GO:0016620">
    <property type="term" value="F:oxidoreductase activity, acting on the aldehyde or oxo group of donors, NAD or NADP as acceptor"/>
    <property type="evidence" value="ECO:0007669"/>
    <property type="project" value="InterPro"/>
</dbReference>
<comment type="caution">
    <text evidence="5">The sequence shown here is derived from an EMBL/GenBank/DDBJ whole genome shotgun (WGS) entry which is preliminary data.</text>
</comment>
<evidence type="ECO:0000313" key="6">
    <source>
        <dbReference type="Proteomes" id="UP000246303"/>
    </source>
</evidence>
<organism evidence="5 6">
    <name type="scientific">Arthrobacter psychrochitiniphilus</name>
    <dbReference type="NCBI Taxonomy" id="291045"/>
    <lineage>
        <taxon>Bacteria</taxon>
        <taxon>Bacillati</taxon>
        <taxon>Actinomycetota</taxon>
        <taxon>Actinomycetes</taxon>
        <taxon>Micrococcales</taxon>
        <taxon>Micrococcaceae</taxon>
        <taxon>Arthrobacter</taxon>
    </lineage>
</organism>
<evidence type="ECO:0000313" key="5">
    <source>
        <dbReference type="EMBL" id="PXA66686.1"/>
    </source>
</evidence>
<evidence type="ECO:0000259" key="4">
    <source>
        <dbReference type="Pfam" id="PF00171"/>
    </source>
</evidence>
<dbReference type="FunFam" id="3.40.605.10:FF:000007">
    <property type="entry name" value="NAD/NADP-dependent betaine aldehyde dehydrogenase"/>
    <property type="match status" value="1"/>
</dbReference>
<dbReference type="Gene3D" id="3.40.605.10">
    <property type="entry name" value="Aldehyde Dehydrogenase, Chain A, domain 1"/>
    <property type="match status" value="1"/>
</dbReference>
<reference evidence="5 6" key="1">
    <citation type="submission" date="2018-05" db="EMBL/GenBank/DDBJ databases">
        <title>Genetic diversity of glacier-inhabiting Cryobacterium bacteria in China and description of Cryobacterium mengkeensis sp. nov. and Arthrobacter glacialis sp. nov.</title>
        <authorList>
            <person name="Liu Q."/>
            <person name="Xin Y.-H."/>
        </authorList>
    </citation>
    <scope>NUCLEOTIDE SEQUENCE [LARGE SCALE GENOMIC DNA]</scope>
    <source>
        <strain evidence="5 6">GP3</strain>
    </source>
</reference>
<comment type="similarity">
    <text evidence="1 3">Belongs to the aldehyde dehydrogenase family.</text>
</comment>
<dbReference type="Pfam" id="PF00171">
    <property type="entry name" value="Aldedh"/>
    <property type="match status" value="1"/>
</dbReference>
<dbReference type="InterPro" id="IPR016163">
    <property type="entry name" value="Ald_DH_C"/>
</dbReference>
<dbReference type="Gene3D" id="3.40.309.10">
    <property type="entry name" value="Aldehyde Dehydrogenase, Chain A, domain 2"/>
    <property type="match status" value="1"/>
</dbReference>
<gene>
    <name evidence="5" type="ORF">CVS29_03640</name>
</gene>